<keyword evidence="2" id="KW-1185">Reference proteome</keyword>
<accession>A0A7W6HCW4</accession>
<proteinExistence type="predicted"/>
<dbReference type="AlphaFoldDB" id="A0A7W6HCW4"/>
<sequence length="33" mass="3499">MRMRGSPNGAVRFSASKDFREAVANSGRGFAPA</sequence>
<gene>
    <name evidence="1" type="ORF">GGR03_001802</name>
</gene>
<dbReference type="Proteomes" id="UP000588647">
    <property type="component" value="Unassembled WGS sequence"/>
</dbReference>
<name>A0A7W6HCW4_9HYPH</name>
<protein>
    <submittedName>
        <fullName evidence="1">Uncharacterized protein</fullName>
    </submittedName>
</protein>
<organism evidence="1 2">
    <name type="scientific">Aurantimonas endophytica</name>
    <dbReference type="NCBI Taxonomy" id="1522175"/>
    <lineage>
        <taxon>Bacteria</taxon>
        <taxon>Pseudomonadati</taxon>
        <taxon>Pseudomonadota</taxon>
        <taxon>Alphaproteobacteria</taxon>
        <taxon>Hyphomicrobiales</taxon>
        <taxon>Aurantimonadaceae</taxon>
        <taxon>Aurantimonas</taxon>
    </lineage>
</organism>
<evidence type="ECO:0000313" key="2">
    <source>
        <dbReference type="Proteomes" id="UP000588647"/>
    </source>
</evidence>
<evidence type="ECO:0000313" key="1">
    <source>
        <dbReference type="EMBL" id="MBB4002727.1"/>
    </source>
</evidence>
<reference evidence="1 2" key="1">
    <citation type="submission" date="2020-08" db="EMBL/GenBank/DDBJ databases">
        <title>Genomic Encyclopedia of Type Strains, Phase IV (KMG-IV): sequencing the most valuable type-strain genomes for metagenomic binning, comparative biology and taxonomic classification.</title>
        <authorList>
            <person name="Goeker M."/>
        </authorList>
    </citation>
    <scope>NUCLEOTIDE SEQUENCE [LARGE SCALE GENOMIC DNA]</scope>
    <source>
        <strain evidence="1 2">DSM 103570</strain>
    </source>
</reference>
<comment type="caution">
    <text evidence="1">The sequence shown here is derived from an EMBL/GenBank/DDBJ whole genome shotgun (WGS) entry which is preliminary data.</text>
</comment>
<dbReference type="EMBL" id="JACIEM010000002">
    <property type="protein sequence ID" value="MBB4002727.1"/>
    <property type="molecule type" value="Genomic_DNA"/>
</dbReference>